<dbReference type="AlphaFoldDB" id="A0A6P1CQ23"/>
<dbReference type="GO" id="GO:0050660">
    <property type="term" value="F:flavin adenine dinucleotide binding"/>
    <property type="evidence" value="ECO:0007669"/>
    <property type="project" value="InterPro"/>
</dbReference>
<evidence type="ECO:0000256" key="1">
    <source>
        <dbReference type="ARBA" id="ARBA00009183"/>
    </source>
</evidence>
<dbReference type="InterPro" id="IPR020946">
    <property type="entry name" value="Flavin_mOase-like"/>
</dbReference>
<dbReference type="PANTHER" id="PTHR23023">
    <property type="entry name" value="DIMETHYLANILINE MONOOXYGENASE"/>
    <property type="match status" value="1"/>
</dbReference>
<gene>
    <name evidence="8" type="ORF">GV791_15720</name>
</gene>
<dbReference type="Pfam" id="PF00743">
    <property type="entry name" value="FMO-like"/>
    <property type="match status" value="1"/>
</dbReference>
<evidence type="ECO:0000313" key="9">
    <source>
        <dbReference type="Proteomes" id="UP000471166"/>
    </source>
</evidence>
<dbReference type="Proteomes" id="UP000471166">
    <property type="component" value="Unassembled WGS sequence"/>
</dbReference>
<evidence type="ECO:0000256" key="6">
    <source>
        <dbReference type="ARBA" id="ARBA00023002"/>
    </source>
</evidence>
<keyword evidence="4" id="KW-0274">FAD</keyword>
<organism evidence="8 9">
    <name type="scientific">Nocardia cyriacigeorgica</name>
    <dbReference type="NCBI Taxonomy" id="135487"/>
    <lineage>
        <taxon>Bacteria</taxon>
        <taxon>Bacillati</taxon>
        <taxon>Actinomycetota</taxon>
        <taxon>Actinomycetes</taxon>
        <taxon>Mycobacteriales</taxon>
        <taxon>Nocardiaceae</taxon>
        <taxon>Nocardia</taxon>
    </lineage>
</organism>
<dbReference type="GO" id="GO:0004499">
    <property type="term" value="F:N,N-dimethylaniline monooxygenase activity"/>
    <property type="evidence" value="ECO:0007669"/>
    <property type="project" value="InterPro"/>
</dbReference>
<dbReference type="GO" id="GO:0050661">
    <property type="term" value="F:NADP binding"/>
    <property type="evidence" value="ECO:0007669"/>
    <property type="project" value="InterPro"/>
</dbReference>
<comment type="similarity">
    <text evidence="2">Belongs to the FAD-binding monooxygenase family.</text>
</comment>
<dbReference type="PIRSF" id="PIRSF000332">
    <property type="entry name" value="FMO"/>
    <property type="match status" value="1"/>
</dbReference>
<evidence type="ECO:0000256" key="4">
    <source>
        <dbReference type="ARBA" id="ARBA00022827"/>
    </source>
</evidence>
<comment type="similarity">
    <text evidence="1">Belongs to the FMO family.</text>
</comment>
<evidence type="ECO:0000256" key="3">
    <source>
        <dbReference type="ARBA" id="ARBA00022630"/>
    </source>
</evidence>
<dbReference type="InterPro" id="IPR000960">
    <property type="entry name" value="Flavin_mOase"/>
</dbReference>
<keyword evidence="5" id="KW-0521">NADP</keyword>
<evidence type="ECO:0000256" key="7">
    <source>
        <dbReference type="SAM" id="MobiDB-lite"/>
    </source>
</evidence>
<dbReference type="SUPFAM" id="SSF51905">
    <property type="entry name" value="FAD/NAD(P)-binding domain"/>
    <property type="match status" value="2"/>
</dbReference>
<reference evidence="8 9" key="1">
    <citation type="submission" date="2020-01" db="EMBL/GenBank/DDBJ databases">
        <title>Genetics and antimicrobial susceptibilities of Nocardia species isolated from the soil; a comparison with species isolated from humans.</title>
        <authorList>
            <person name="Carrasco G."/>
            <person name="Monzon S."/>
            <person name="Sansegundo M."/>
            <person name="Garcia E."/>
            <person name="Garrido N."/>
            <person name="Medina M.J."/>
            <person name="Villalon P."/>
            <person name="Ramirez-Arocha A.C."/>
            <person name="Jimenez P."/>
            <person name="Cuesta I."/>
            <person name="Valdezate S."/>
        </authorList>
    </citation>
    <scope>NUCLEOTIDE SEQUENCE [LARGE SCALE GENOMIC DNA]</scope>
    <source>
        <strain evidence="8 9">CNM20110626</strain>
    </source>
</reference>
<dbReference type="PRINTS" id="PR00370">
    <property type="entry name" value="FMOXYGENASE"/>
</dbReference>
<name>A0A6P1CQ23_9NOCA</name>
<sequence>MRSGNRIGIVGAGIAGLACAKVLSRAGFSVEVFDRTPDVGGVWSATRRYPGLRAQTSKHTYHFSDHPMPAEWPRVPDGQQMQEYLAGYVRRFGFESALRLGTEVVAADPVDGGWLLEIREGDGIHRTSFDHLVIANGVFSEPAMPYFRGEDAYQAGGGALGHASQFVDVAAVRDQNVVIVGYGRSACDLAEAVSHVAASTTVLARRVNWKLPRKLAKGIDAERLLLTRTGEAHFRHQEPGRFERFLHGPARSFRESNLDLVQALAAKRLRLDELGLMPQGRIEEIADQSVSVATEGFFEQVAEGRITVRRETTIAELHAGPAGPTAILSDGSRIPADIVVCATGFQQRVPFLTPYIQRQLTDDNGNFRLYRHILPLGVPHLSFAGYNSSLISALGAEVGAHWTAALLTGDLRLPSAEAMAEHTDRRLAWLEERTGGRHAHGTVIEPFAIQNLDDMLADMGVKLPRGARAAQWVRPIRPAAYQVLGNRRSSGASMPQQSAPVTEDTYAGDS</sequence>
<dbReference type="PROSITE" id="PS51257">
    <property type="entry name" value="PROKAR_LIPOPROTEIN"/>
    <property type="match status" value="1"/>
</dbReference>
<proteinExistence type="inferred from homology"/>
<dbReference type="InterPro" id="IPR036188">
    <property type="entry name" value="FAD/NAD-bd_sf"/>
</dbReference>
<accession>A0A6P1CQ23</accession>
<keyword evidence="3" id="KW-0285">Flavoprotein</keyword>
<dbReference type="InterPro" id="IPR050346">
    <property type="entry name" value="FMO-like"/>
</dbReference>
<dbReference type="Gene3D" id="3.50.50.60">
    <property type="entry name" value="FAD/NAD(P)-binding domain"/>
    <property type="match status" value="1"/>
</dbReference>
<evidence type="ECO:0000313" key="8">
    <source>
        <dbReference type="EMBL" id="NEW33997.1"/>
    </source>
</evidence>
<dbReference type="RefSeq" id="WP_163845425.1">
    <property type="nucleotide sequence ID" value="NZ_JAAGVB010000021.1"/>
</dbReference>
<keyword evidence="6" id="KW-0560">Oxidoreductase</keyword>
<feature type="region of interest" description="Disordered" evidence="7">
    <location>
        <begin position="487"/>
        <end position="510"/>
    </location>
</feature>
<protein>
    <submittedName>
        <fullName evidence="8">NAD(P)/FAD-dependent oxidoreductase</fullName>
    </submittedName>
</protein>
<evidence type="ECO:0000256" key="5">
    <source>
        <dbReference type="ARBA" id="ARBA00022857"/>
    </source>
</evidence>
<comment type="caution">
    <text evidence="8">The sequence shown here is derived from an EMBL/GenBank/DDBJ whole genome shotgun (WGS) entry which is preliminary data.</text>
</comment>
<evidence type="ECO:0000256" key="2">
    <source>
        <dbReference type="ARBA" id="ARBA00010139"/>
    </source>
</evidence>
<dbReference type="EMBL" id="JAAGVB010000021">
    <property type="protein sequence ID" value="NEW33997.1"/>
    <property type="molecule type" value="Genomic_DNA"/>
</dbReference>
<feature type="compositionally biased region" description="Polar residues" evidence="7">
    <location>
        <begin position="487"/>
        <end position="500"/>
    </location>
</feature>